<dbReference type="InterPro" id="IPR014914">
    <property type="entry name" value="RES_dom"/>
</dbReference>
<comment type="caution">
    <text evidence="2">The sequence shown here is derived from an EMBL/GenBank/DDBJ whole genome shotgun (WGS) entry which is preliminary data.</text>
</comment>
<proteinExistence type="predicted"/>
<reference evidence="2" key="1">
    <citation type="submission" date="2013-07" db="EMBL/GenBank/DDBJ databases">
        <title>Sub-species coevolution in mutualistic symbiosis.</title>
        <authorList>
            <person name="Murfin K."/>
            <person name="Klassen J."/>
            <person name="Lee M."/>
            <person name="Forst S."/>
            <person name="Stock P."/>
            <person name="Goodrich-Blair H."/>
        </authorList>
    </citation>
    <scope>NUCLEOTIDE SEQUENCE [LARGE SCALE GENOMIC DNA]</scope>
    <source>
        <strain evidence="2">Kraussei Quebec</strain>
    </source>
</reference>
<gene>
    <name evidence="2" type="ORF">XBKQ1_350033</name>
</gene>
<dbReference type="SMART" id="SM00953">
    <property type="entry name" value="RES"/>
    <property type="match status" value="1"/>
</dbReference>
<name>A0A077PL58_XENBV</name>
<evidence type="ECO:0000259" key="1">
    <source>
        <dbReference type="SMART" id="SM00953"/>
    </source>
</evidence>
<evidence type="ECO:0000313" key="3">
    <source>
        <dbReference type="Proteomes" id="UP000028500"/>
    </source>
</evidence>
<dbReference type="EMBL" id="CBSY010000223">
    <property type="protein sequence ID" value="CDH21342.1"/>
    <property type="molecule type" value="Genomic_DNA"/>
</dbReference>
<dbReference type="RefSeq" id="WP_038243861.1">
    <property type="nucleotide sequence ID" value="NZ_CAWLZI010000033.1"/>
</dbReference>
<dbReference type="AlphaFoldDB" id="A0A077PL58"/>
<dbReference type="Proteomes" id="UP000028500">
    <property type="component" value="Unassembled WGS sequence"/>
</dbReference>
<sequence>MANLKGKKRPNTSVKTGVWKTNTPIERIHNKAYSGAEFNPGKGNARFSPCQNAKGKPVPTIYGGENIPVAVMETVYHDVPTGCDNQPFDLGKLDKLVYSRLIPNINLITVDINPRVLRKWGNDPKEVLLSDAENYPQTQELASQIYQDNPTVQAITWASKQHGDKAIMLFGDRLKNSDFTVSIQSQPLRSSNEVMKEIDALADEMGLITYTSEDLI</sequence>
<accession>A0A077PL58</accession>
<dbReference type="Pfam" id="PF08808">
    <property type="entry name" value="RES"/>
    <property type="match status" value="1"/>
</dbReference>
<keyword evidence="3" id="KW-1185">Reference proteome</keyword>
<organism evidence="2 3">
    <name type="scientific">Xenorhabdus bovienii str. kraussei Quebec</name>
    <dbReference type="NCBI Taxonomy" id="1398203"/>
    <lineage>
        <taxon>Bacteria</taxon>
        <taxon>Pseudomonadati</taxon>
        <taxon>Pseudomonadota</taxon>
        <taxon>Gammaproteobacteria</taxon>
        <taxon>Enterobacterales</taxon>
        <taxon>Morganellaceae</taxon>
        <taxon>Xenorhabdus</taxon>
    </lineage>
</organism>
<protein>
    <recommendedName>
        <fullName evidence="1">RES domain-containing protein</fullName>
    </recommendedName>
</protein>
<dbReference type="HOGENOM" id="CLU_102935_0_0_6"/>
<dbReference type="OrthoDB" id="7257056at2"/>
<evidence type="ECO:0000313" key="2">
    <source>
        <dbReference type="EMBL" id="CDH21342.1"/>
    </source>
</evidence>
<feature type="domain" description="RES" evidence="1">
    <location>
        <begin position="38"/>
        <end position="183"/>
    </location>
</feature>